<dbReference type="Proteomes" id="UP001185015">
    <property type="component" value="Unassembled WGS sequence"/>
</dbReference>
<dbReference type="Pfam" id="PF22263">
    <property type="entry name" value="DUF6951"/>
    <property type="match status" value="1"/>
</dbReference>
<dbReference type="AlphaFoldDB" id="A0AA90TX59"/>
<comment type="caution">
    <text evidence="1">The sequence shown here is derived from an EMBL/GenBank/DDBJ whole genome shotgun (WGS) entry which is preliminary data.</text>
</comment>
<name>A0AA90TX59_9EURY</name>
<dbReference type="InterPro" id="IPR054227">
    <property type="entry name" value="DUF6951"/>
</dbReference>
<proteinExistence type="predicted"/>
<keyword evidence="2" id="KW-1185">Reference proteome</keyword>
<dbReference type="EMBL" id="JAVDQI010000001">
    <property type="protein sequence ID" value="MDR6221590.1"/>
    <property type="molecule type" value="Genomic_DNA"/>
</dbReference>
<protein>
    <submittedName>
        <fullName evidence="1">Uncharacterized protein</fullName>
    </submittedName>
</protein>
<accession>A0AA90TX59</accession>
<organism evidence="1 2">
    <name type="scientific">Methanococcoides alaskense</name>
    <dbReference type="NCBI Taxonomy" id="325778"/>
    <lineage>
        <taxon>Archaea</taxon>
        <taxon>Methanobacteriati</taxon>
        <taxon>Methanobacteriota</taxon>
        <taxon>Stenosarchaea group</taxon>
        <taxon>Methanomicrobia</taxon>
        <taxon>Methanosarcinales</taxon>
        <taxon>Methanosarcinaceae</taxon>
        <taxon>Methanococcoides</taxon>
    </lineage>
</organism>
<evidence type="ECO:0000313" key="1">
    <source>
        <dbReference type="EMBL" id="MDR6221590.1"/>
    </source>
</evidence>
<gene>
    <name evidence="1" type="ORF">J2750_000022</name>
</gene>
<reference evidence="1 2" key="1">
    <citation type="submission" date="2023-07" db="EMBL/GenBank/DDBJ databases">
        <title>Genomic Encyclopedia of Type Strains, Phase IV (KMG-IV): sequencing the most valuable type-strain genomes for metagenomic binning, comparative biology and taxonomic classification.</title>
        <authorList>
            <person name="Goeker M."/>
        </authorList>
    </citation>
    <scope>NUCLEOTIDE SEQUENCE [LARGE SCALE GENOMIC DNA]</scope>
    <source>
        <strain evidence="1 2">DSM 17273</strain>
    </source>
</reference>
<dbReference type="RefSeq" id="WP_374708512.1">
    <property type="nucleotide sequence ID" value="NZ_JAQFFK010000003.1"/>
</dbReference>
<sequence length="38" mass="4226">MTEVTVHSKVCGFTHKVRGKIEGDKIIIDIDAPCEKVK</sequence>
<evidence type="ECO:0000313" key="2">
    <source>
        <dbReference type="Proteomes" id="UP001185015"/>
    </source>
</evidence>